<dbReference type="InterPro" id="IPR046232">
    <property type="entry name" value="DUF6265"/>
</dbReference>
<protein>
    <submittedName>
        <fullName evidence="2">DUF6265 family protein</fullName>
    </submittedName>
</protein>
<feature type="domain" description="DUF6265" evidence="1">
    <location>
        <begin position="31"/>
        <end position="140"/>
    </location>
</feature>
<evidence type="ECO:0000313" key="2">
    <source>
        <dbReference type="EMBL" id="MFB9090323.1"/>
    </source>
</evidence>
<evidence type="ECO:0000313" key="3">
    <source>
        <dbReference type="Proteomes" id="UP001589576"/>
    </source>
</evidence>
<evidence type="ECO:0000259" key="1">
    <source>
        <dbReference type="Pfam" id="PF19780"/>
    </source>
</evidence>
<comment type="caution">
    <text evidence="2">The sequence shown here is derived from an EMBL/GenBank/DDBJ whole genome shotgun (WGS) entry which is preliminary data.</text>
</comment>
<dbReference type="PROSITE" id="PS51257">
    <property type="entry name" value="PROKAR_LIPOPROTEIN"/>
    <property type="match status" value="1"/>
</dbReference>
<keyword evidence="3" id="KW-1185">Reference proteome</keyword>
<dbReference type="RefSeq" id="WP_290285298.1">
    <property type="nucleotide sequence ID" value="NZ_JAUFQN010000019.1"/>
</dbReference>
<dbReference type="Proteomes" id="UP001589576">
    <property type="component" value="Unassembled WGS sequence"/>
</dbReference>
<reference evidence="2 3" key="1">
    <citation type="submission" date="2024-09" db="EMBL/GenBank/DDBJ databases">
        <authorList>
            <person name="Sun Q."/>
            <person name="Mori K."/>
        </authorList>
    </citation>
    <scope>NUCLEOTIDE SEQUENCE [LARGE SCALE GENOMIC DNA]</scope>
    <source>
        <strain evidence="2 3">CECT 8460</strain>
    </source>
</reference>
<gene>
    <name evidence="2" type="ORF">ACFFUU_11970</name>
</gene>
<sequence length="157" mass="17843">MKTTLAILSIALLISCQNKSEKKFDKLEKMNWLIGNWEQKLPDGTLKEAWTKQNDSTFSGKSFFINTKDTVHFESIKLTQSAEELKYIATVVGQNNDDPIVFELTSDVDNAFTFENPTHDYPQKITYKKVNESNMLASISGKQQGKLSSESYSMTKK</sequence>
<organism evidence="2 3">
    <name type="scientific">Flavobacterium paronense</name>
    <dbReference type="NCBI Taxonomy" id="1392775"/>
    <lineage>
        <taxon>Bacteria</taxon>
        <taxon>Pseudomonadati</taxon>
        <taxon>Bacteroidota</taxon>
        <taxon>Flavobacteriia</taxon>
        <taxon>Flavobacteriales</taxon>
        <taxon>Flavobacteriaceae</taxon>
        <taxon>Flavobacterium</taxon>
    </lineage>
</organism>
<proteinExistence type="predicted"/>
<dbReference type="EMBL" id="JBHMFB010000029">
    <property type="protein sequence ID" value="MFB9090323.1"/>
    <property type="molecule type" value="Genomic_DNA"/>
</dbReference>
<accession>A0ABV5GGS3</accession>
<dbReference type="Pfam" id="PF19780">
    <property type="entry name" value="DUF6265"/>
    <property type="match status" value="1"/>
</dbReference>
<name>A0ABV5GGS3_9FLAO</name>